<proteinExistence type="predicted"/>
<reference evidence="1 2" key="1">
    <citation type="journal article" date="2021" name="Nat. Plants">
        <title>The Taxus genome provides insights into paclitaxel biosynthesis.</title>
        <authorList>
            <person name="Xiong X."/>
            <person name="Gou J."/>
            <person name="Liao Q."/>
            <person name="Li Y."/>
            <person name="Zhou Q."/>
            <person name="Bi G."/>
            <person name="Li C."/>
            <person name="Du R."/>
            <person name="Wang X."/>
            <person name="Sun T."/>
            <person name="Guo L."/>
            <person name="Liang H."/>
            <person name="Lu P."/>
            <person name="Wu Y."/>
            <person name="Zhang Z."/>
            <person name="Ro D.K."/>
            <person name="Shang Y."/>
            <person name="Huang S."/>
            <person name="Yan J."/>
        </authorList>
    </citation>
    <scope>NUCLEOTIDE SEQUENCE [LARGE SCALE GENOMIC DNA]</scope>
    <source>
        <strain evidence="1">Ta-2019</strain>
    </source>
</reference>
<protein>
    <submittedName>
        <fullName evidence="1">Uncharacterized protein</fullName>
    </submittedName>
</protein>
<sequence>RMAWTEILFKEKEVVDPSLVSHGDASKEDEAIIKNLNIYAEDLVSSGIIEAENRGAPAIGKSGTKVTTETEKESA</sequence>
<comment type="caution">
    <text evidence="1">The sequence shown here is derived from an EMBL/GenBank/DDBJ whole genome shotgun (WGS) entry which is preliminary data.</text>
</comment>
<feature type="non-terminal residue" evidence="1">
    <location>
        <position position="1"/>
    </location>
</feature>
<evidence type="ECO:0000313" key="1">
    <source>
        <dbReference type="EMBL" id="KAH9295895.1"/>
    </source>
</evidence>
<accession>A0AA38C9I6</accession>
<name>A0AA38C9I6_TAXCH</name>
<organism evidence="1 2">
    <name type="scientific">Taxus chinensis</name>
    <name type="common">Chinese yew</name>
    <name type="synonym">Taxus wallichiana var. chinensis</name>
    <dbReference type="NCBI Taxonomy" id="29808"/>
    <lineage>
        <taxon>Eukaryota</taxon>
        <taxon>Viridiplantae</taxon>
        <taxon>Streptophyta</taxon>
        <taxon>Embryophyta</taxon>
        <taxon>Tracheophyta</taxon>
        <taxon>Spermatophyta</taxon>
        <taxon>Pinopsida</taxon>
        <taxon>Pinidae</taxon>
        <taxon>Conifers II</taxon>
        <taxon>Cupressales</taxon>
        <taxon>Taxaceae</taxon>
        <taxon>Taxus</taxon>
    </lineage>
</organism>
<gene>
    <name evidence="1" type="ORF">KI387_039483</name>
</gene>
<evidence type="ECO:0000313" key="2">
    <source>
        <dbReference type="Proteomes" id="UP000824469"/>
    </source>
</evidence>
<dbReference type="AlphaFoldDB" id="A0AA38C9I6"/>
<keyword evidence="2" id="KW-1185">Reference proteome</keyword>
<dbReference type="Proteomes" id="UP000824469">
    <property type="component" value="Unassembled WGS sequence"/>
</dbReference>
<dbReference type="EMBL" id="JAHRHJ020000011">
    <property type="protein sequence ID" value="KAH9295895.1"/>
    <property type="molecule type" value="Genomic_DNA"/>
</dbReference>
<feature type="non-terminal residue" evidence="1">
    <location>
        <position position="75"/>
    </location>
</feature>